<dbReference type="GeneID" id="24097416"/>
<reference evidence="2 3" key="1">
    <citation type="journal article" date="2012" name="Appl. Environ. Microbiol.">
        <title>Short-read sequencing for genomic analysis of the brown rot fungus Fibroporia radiculosa.</title>
        <authorList>
            <person name="Tang J.D."/>
            <person name="Perkins A.D."/>
            <person name="Sonstegard T.S."/>
            <person name="Schroeder S.G."/>
            <person name="Burgess S.C."/>
            <person name="Diehl S.V."/>
        </authorList>
    </citation>
    <scope>NUCLEOTIDE SEQUENCE [LARGE SCALE GENOMIC DNA]</scope>
    <source>
        <strain evidence="2 3">TFFH 294</strain>
    </source>
</reference>
<dbReference type="EMBL" id="HE797083">
    <property type="protein sequence ID" value="CCM02505.1"/>
    <property type="molecule type" value="Genomic_DNA"/>
</dbReference>
<accession>J4GPI6</accession>
<name>J4GPI6_9APHY</name>
<dbReference type="OrthoDB" id="2094445at2759"/>
<dbReference type="AlphaFoldDB" id="J4GPI6"/>
<dbReference type="InParanoid" id="J4GPI6"/>
<feature type="compositionally biased region" description="Basic and acidic residues" evidence="1">
    <location>
        <begin position="1"/>
        <end position="10"/>
    </location>
</feature>
<keyword evidence="3" id="KW-1185">Reference proteome</keyword>
<dbReference type="HOGENOM" id="CLU_172736_0_1_1"/>
<feature type="region of interest" description="Disordered" evidence="1">
    <location>
        <begin position="1"/>
        <end position="23"/>
    </location>
</feature>
<proteinExistence type="predicted"/>
<dbReference type="Proteomes" id="UP000006352">
    <property type="component" value="Unassembled WGS sequence"/>
</dbReference>
<gene>
    <name evidence="2" type="ORF">FIBRA_04607</name>
</gene>
<organism evidence="2 3">
    <name type="scientific">Fibroporia radiculosa</name>
    <dbReference type="NCBI Taxonomy" id="599839"/>
    <lineage>
        <taxon>Eukaryota</taxon>
        <taxon>Fungi</taxon>
        <taxon>Dikarya</taxon>
        <taxon>Basidiomycota</taxon>
        <taxon>Agaricomycotina</taxon>
        <taxon>Agaricomycetes</taxon>
        <taxon>Polyporales</taxon>
        <taxon>Fibroporiaceae</taxon>
        <taxon>Fibroporia</taxon>
    </lineage>
</organism>
<evidence type="ECO:0000256" key="1">
    <source>
        <dbReference type="SAM" id="MobiDB-lite"/>
    </source>
</evidence>
<dbReference type="RefSeq" id="XP_012181788.1">
    <property type="nucleotide sequence ID" value="XM_012326398.1"/>
</dbReference>
<sequence length="57" mass="6087">MLSTGGKKEAAPPPVPGKSALEQVKDSVKFTAGSSEEEQLMGSIKKFIEEAEKEAKH</sequence>
<evidence type="ECO:0000313" key="2">
    <source>
        <dbReference type="EMBL" id="CCM02505.1"/>
    </source>
</evidence>
<evidence type="ECO:0000313" key="3">
    <source>
        <dbReference type="Proteomes" id="UP000006352"/>
    </source>
</evidence>
<protein>
    <submittedName>
        <fullName evidence="2">Uncharacterized protein</fullName>
    </submittedName>
</protein>